<accession>A0A371FRU8</accession>
<dbReference type="InterPro" id="IPR009078">
    <property type="entry name" value="Ferritin-like_SF"/>
</dbReference>
<dbReference type="InterPro" id="IPR000358">
    <property type="entry name" value="RNR_small_fam"/>
</dbReference>
<dbReference type="STRING" id="157652.A0A371FRU8"/>
<sequence>MENVHSEMCSLLLDTYVKDSAQKVHLFHAIDNIPFIVPETHPFYSFQIAMENVHSEMYNLLLDTYFPQIWELYKKAEALFWTMEKVDLSRNLSRWNSLTNGERYFITHVIVVFLPSETALSLKILLVSEACAFYSFQIAMENVHSEMYSLLLDTYVKDSAQKVHLFRVIDNIPFIAIFKKDSMRSFKAEASFRMTGGGPLSGPLPMELSHRCFFAIGDGIILENLVSRFMNKVKSTLRCTASYFIPTSKTLLKRSTSFAPLITSLLSPSLKKLLYDLLAIKPRSIGRGPKRGPPPCQASFWTTGEVDLSRDLSQWKSLTDGEGYFITHVIIVFLPSETALSLKILLYRFLKPRAFYSFQIAMENVHSEMYNLVLGTYVKDSTEKVHLFHAIDNIPFISIFRKDFVPSVDDKTSFHWERSRVRFTSSLSKMKPIYNTHYLPSTFLTDMITLQEGRDFILDDGGGGPLSGPLPMELSHGWGAIFHNSCDCNFFAIGDGIIHEILLVLEYRAFYSFQIGMENVHSDCTSFCLIPMSKTLHKKVLLFRAIGNIPFIAIFRKAYMPSFGDYPSLSYSFSSP</sequence>
<dbReference type="PROSITE" id="PS00368">
    <property type="entry name" value="RIBORED_SMALL"/>
    <property type="match status" value="2"/>
</dbReference>
<dbReference type="InterPro" id="IPR012348">
    <property type="entry name" value="RNR-like"/>
</dbReference>
<dbReference type="GO" id="GO:0009263">
    <property type="term" value="P:deoxyribonucleotide biosynthetic process"/>
    <property type="evidence" value="ECO:0007669"/>
    <property type="project" value="InterPro"/>
</dbReference>
<dbReference type="Pfam" id="PF00268">
    <property type="entry name" value="Ribonuc_red_sm"/>
    <property type="match status" value="2"/>
</dbReference>
<dbReference type="Gene3D" id="1.10.620.20">
    <property type="entry name" value="Ribonucleotide Reductase, subunit A"/>
    <property type="match status" value="3"/>
</dbReference>
<protein>
    <submittedName>
        <fullName evidence="1">Ribonucleoside-diphosphate reductase small chain B</fullName>
    </submittedName>
</protein>
<dbReference type="SUPFAM" id="SSF47240">
    <property type="entry name" value="Ferritin-like"/>
    <property type="match status" value="3"/>
</dbReference>
<organism evidence="1 2">
    <name type="scientific">Mucuna pruriens</name>
    <name type="common">Velvet bean</name>
    <name type="synonym">Dolichos pruriens</name>
    <dbReference type="NCBI Taxonomy" id="157652"/>
    <lineage>
        <taxon>Eukaryota</taxon>
        <taxon>Viridiplantae</taxon>
        <taxon>Streptophyta</taxon>
        <taxon>Embryophyta</taxon>
        <taxon>Tracheophyta</taxon>
        <taxon>Spermatophyta</taxon>
        <taxon>Magnoliopsida</taxon>
        <taxon>eudicotyledons</taxon>
        <taxon>Gunneridae</taxon>
        <taxon>Pentapetalae</taxon>
        <taxon>rosids</taxon>
        <taxon>fabids</taxon>
        <taxon>Fabales</taxon>
        <taxon>Fabaceae</taxon>
        <taxon>Papilionoideae</taxon>
        <taxon>50 kb inversion clade</taxon>
        <taxon>NPAAA clade</taxon>
        <taxon>indigoferoid/millettioid clade</taxon>
        <taxon>Phaseoleae</taxon>
        <taxon>Mucuna</taxon>
    </lineage>
</organism>
<dbReference type="EMBL" id="QJKJ01008068">
    <property type="protein sequence ID" value="RDX80900.1"/>
    <property type="molecule type" value="Genomic_DNA"/>
</dbReference>
<proteinExistence type="predicted"/>
<dbReference type="AlphaFoldDB" id="A0A371FRU8"/>
<keyword evidence="2" id="KW-1185">Reference proteome</keyword>
<reference evidence="1" key="1">
    <citation type="submission" date="2018-05" db="EMBL/GenBank/DDBJ databases">
        <title>Draft genome of Mucuna pruriens seed.</title>
        <authorList>
            <person name="Nnadi N.E."/>
            <person name="Vos R."/>
            <person name="Hasami M.H."/>
            <person name="Devisetty U.K."/>
            <person name="Aguiy J.C."/>
        </authorList>
    </citation>
    <scope>NUCLEOTIDE SEQUENCE [LARGE SCALE GENOMIC DNA]</scope>
    <source>
        <strain evidence="1">JCA_2017</strain>
    </source>
</reference>
<dbReference type="GO" id="GO:0016491">
    <property type="term" value="F:oxidoreductase activity"/>
    <property type="evidence" value="ECO:0007669"/>
    <property type="project" value="InterPro"/>
</dbReference>
<evidence type="ECO:0000313" key="1">
    <source>
        <dbReference type="EMBL" id="RDX80900.1"/>
    </source>
</evidence>
<dbReference type="OrthoDB" id="10248373at2759"/>
<evidence type="ECO:0000313" key="2">
    <source>
        <dbReference type="Proteomes" id="UP000257109"/>
    </source>
</evidence>
<dbReference type="PANTHER" id="PTHR23409:SF18">
    <property type="entry name" value="RIBONUCLEOSIDE-DIPHOSPHATE REDUCTASE SUBUNIT M2"/>
    <property type="match status" value="1"/>
</dbReference>
<dbReference type="InterPro" id="IPR030475">
    <property type="entry name" value="RNR_small_AS"/>
</dbReference>
<feature type="non-terminal residue" evidence="1">
    <location>
        <position position="1"/>
    </location>
</feature>
<dbReference type="PANTHER" id="PTHR23409">
    <property type="entry name" value="RIBONUCLEOSIDE-DIPHOSPHATE REDUCTASE SMALL CHAIN"/>
    <property type="match status" value="1"/>
</dbReference>
<comment type="caution">
    <text evidence="1">The sequence shown here is derived from an EMBL/GenBank/DDBJ whole genome shotgun (WGS) entry which is preliminary data.</text>
</comment>
<name>A0A371FRU8_MUCPR</name>
<gene>
    <name evidence="1" type="primary">RNR2B</name>
    <name evidence="1" type="ORF">CR513_38484</name>
</gene>
<dbReference type="Proteomes" id="UP000257109">
    <property type="component" value="Unassembled WGS sequence"/>
</dbReference>